<reference evidence="1 2" key="1">
    <citation type="submission" date="2024-02" db="EMBL/GenBank/DDBJ databases">
        <title>de novo genome assembly of Solanum bulbocastanum strain 11H21.</title>
        <authorList>
            <person name="Hosaka A.J."/>
        </authorList>
    </citation>
    <scope>NUCLEOTIDE SEQUENCE [LARGE SCALE GENOMIC DNA]</scope>
    <source>
        <tissue evidence="1">Young leaves</tissue>
    </source>
</reference>
<dbReference type="GO" id="GO:0003713">
    <property type="term" value="F:transcription coactivator activity"/>
    <property type="evidence" value="ECO:0007669"/>
    <property type="project" value="InterPro"/>
</dbReference>
<dbReference type="Proteomes" id="UP001371456">
    <property type="component" value="Unassembled WGS sequence"/>
</dbReference>
<comment type="caution">
    <text evidence="1">The sequence shown here is derived from an EMBL/GenBank/DDBJ whole genome shotgun (WGS) entry which is preliminary data.</text>
</comment>
<dbReference type="EMBL" id="JBANQN010000004">
    <property type="protein sequence ID" value="KAK6791282.1"/>
    <property type="molecule type" value="Genomic_DNA"/>
</dbReference>
<protein>
    <submittedName>
        <fullName evidence="1">Uncharacterized protein</fullName>
    </submittedName>
</protein>
<keyword evidence="2" id="KW-1185">Reference proteome</keyword>
<organism evidence="1 2">
    <name type="scientific">Solanum bulbocastanum</name>
    <name type="common">Wild potato</name>
    <dbReference type="NCBI Taxonomy" id="147425"/>
    <lineage>
        <taxon>Eukaryota</taxon>
        <taxon>Viridiplantae</taxon>
        <taxon>Streptophyta</taxon>
        <taxon>Embryophyta</taxon>
        <taxon>Tracheophyta</taxon>
        <taxon>Spermatophyta</taxon>
        <taxon>Magnoliopsida</taxon>
        <taxon>eudicotyledons</taxon>
        <taxon>Gunneridae</taxon>
        <taxon>Pentapetalae</taxon>
        <taxon>asterids</taxon>
        <taxon>lamiids</taxon>
        <taxon>Solanales</taxon>
        <taxon>Solanaceae</taxon>
        <taxon>Solanoideae</taxon>
        <taxon>Solaneae</taxon>
        <taxon>Solanum</taxon>
    </lineage>
</organism>
<accession>A0AAN8TTX0</accession>
<evidence type="ECO:0000313" key="2">
    <source>
        <dbReference type="Proteomes" id="UP001371456"/>
    </source>
</evidence>
<dbReference type="AlphaFoldDB" id="A0AAN8TTX0"/>
<dbReference type="InterPro" id="IPR044661">
    <property type="entry name" value="MED15a/b/c-like"/>
</dbReference>
<sequence length="160" mass="18426">MQLVQEPMKAPLYLTAQTGNANGVDWQEEVYQKDFLHRHLTTEQIVQIKMFKMTLEHILCFLGLNKHDIQPAHKVKLLLVEKQIDFFLSPISCESLLLLQCRSNFSNLPCSFSNHNLLMVKLIIRCNPYRKISDPYSKIQTPCDSHSLSSVSSKCCRTSN</sequence>
<name>A0AAN8TTX0_SOLBU</name>
<dbReference type="GO" id="GO:0031490">
    <property type="term" value="F:chromatin DNA binding"/>
    <property type="evidence" value="ECO:0007669"/>
    <property type="project" value="InterPro"/>
</dbReference>
<evidence type="ECO:0000313" key="1">
    <source>
        <dbReference type="EMBL" id="KAK6791282.1"/>
    </source>
</evidence>
<gene>
    <name evidence="1" type="ORF">RDI58_010363</name>
</gene>
<proteinExistence type="predicted"/>
<dbReference type="PANTHER" id="PTHR33137:SF4">
    <property type="entry name" value="MEDIATOR OF RNA POLYMERASE II TRANSCRIPTION SUBUNIT 15A-RELATED"/>
    <property type="match status" value="1"/>
</dbReference>
<dbReference type="PANTHER" id="PTHR33137">
    <property type="entry name" value="MEDIATOR OF RNA POLYMERASE II TRANSCRIPTION SUBUNIT 15A-RELATED"/>
    <property type="match status" value="1"/>
</dbReference>